<dbReference type="GO" id="GO:0000463">
    <property type="term" value="P:maturation of LSU-rRNA from tricistronic rRNA transcript (SSU-rRNA, 5.8S rRNA, LSU-rRNA)"/>
    <property type="evidence" value="ECO:0007669"/>
    <property type="project" value="TreeGrafter"/>
</dbReference>
<organism evidence="10 11">
    <name type="scientific">Pseudozyma flocculosa PF-1</name>
    <dbReference type="NCBI Taxonomy" id="1277687"/>
    <lineage>
        <taxon>Eukaryota</taxon>
        <taxon>Fungi</taxon>
        <taxon>Dikarya</taxon>
        <taxon>Basidiomycota</taxon>
        <taxon>Ustilaginomycotina</taxon>
        <taxon>Ustilaginomycetes</taxon>
        <taxon>Ustilaginales</taxon>
        <taxon>Ustilaginaceae</taxon>
        <taxon>Pseudozyma</taxon>
    </lineage>
</organism>
<keyword evidence="2" id="KW-0479">Metal-binding</keyword>
<evidence type="ECO:0000256" key="4">
    <source>
        <dbReference type="ARBA" id="ARBA00022833"/>
    </source>
</evidence>
<dbReference type="GO" id="GO:0000492">
    <property type="term" value="P:box C/D snoRNP assembly"/>
    <property type="evidence" value="ECO:0007669"/>
    <property type="project" value="TreeGrafter"/>
</dbReference>
<feature type="compositionally biased region" description="Low complexity" evidence="8">
    <location>
        <begin position="540"/>
        <end position="555"/>
    </location>
</feature>
<dbReference type="InterPro" id="IPR057721">
    <property type="entry name" value="BCD1_alpha/beta"/>
</dbReference>
<dbReference type="GeneID" id="19317225"/>
<feature type="compositionally biased region" description="Acidic residues" evidence="8">
    <location>
        <begin position="705"/>
        <end position="720"/>
    </location>
</feature>
<feature type="compositionally biased region" description="Low complexity" evidence="8">
    <location>
        <begin position="519"/>
        <end position="532"/>
    </location>
</feature>
<comment type="function">
    <text evidence="5">Required for box C/D snoRNAs accumulation involved in snoRNA processing, snoRNA transport to the nucleolus and ribosome biogenesis.</text>
</comment>
<dbReference type="PANTHER" id="PTHR13483:SF3">
    <property type="entry name" value="BOX C_D SNORNA PROTEIN 1"/>
    <property type="match status" value="1"/>
</dbReference>
<feature type="region of interest" description="Disordered" evidence="8">
    <location>
        <begin position="204"/>
        <end position="229"/>
    </location>
</feature>
<dbReference type="GO" id="GO:0008270">
    <property type="term" value="F:zinc ion binding"/>
    <property type="evidence" value="ECO:0007669"/>
    <property type="project" value="UniProtKB-UniRule"/>
</dbReference>
<feature type="compositionally biased region" description="Polar residues" evidence="8">
    <location>
        <begin position="727"/>
        <end position="736"/>
    </location>
</feature>
<gene>
    <name evidence="10" type="ORF">PFL1_03114</name>
</gene>
<reference evidence="10 11" key="1">
    <citation type="journal article" date="2013" name="Plant Cell">
        <title>The transition from a phytopathogenic smut ancestor to an anamorphic biocontrol agent deciphered by comparative whole-genome analysis.</title>
        <authorList>
            <person name="Lefebvre F."/>
            <person name="Joly D.L."/>
            <person name="Labbe C."/>
            <person name="Teichmann B."/>
            <person name="Linning R."/>
            <person name="Belzile F."/>
            <person name="Bakkeren G."/>
            <person name="Belanger R.R."/>
        </authorList>
    </citation>
    <scope>NUCLEOTIDE SEQUENCE [LARGE SCALE GENOMIC DNA]</scope>
    <source>
        <strain evidence="10 11">PF-1</strain>
    </source>
</reference>
<dbReference type="SUPFAM" id="SSF144232">
    <property type="entry name" value="HIT/MYND zinc finger-like"/>
    <property type="match status" value="1"/>
</dbReference>
<feature type="region of interest" description="Disordered" evidence="8">
    <location>
        <begin position="395"/>
        <end position="471"/>
    </location>
</feature>
<accession>A0A061HA62</accession>
<evidence type="ECO:0000256" key="1">
    <source>
        <dbReference type="ARBA" id="ARBA00022553"/>
    </source>
</evidence>
<dbReference type="InterPro" id="IPR051639">
    <property type="entry name" value="BCD1"/>
</dbReference>
<evidence type="ECO:0000256" key="8">
    <source>
        <dbReference type="SAM" id="MobiDB-lite"/>
    </source>
</evidence>
<feature type="region of interest" description="Disordered" evidence="8">
    <location>
        <begin position="618"/>
        <end position="785"/>
    </location>
</feature>
<feature type="compositionally biased region" description="Polar residues" evidence="8">
    <location>
        <begin position="139"/>
        <end position="149"/>
    </location>
</feature>
<dbReference type="Pfam" id="PF04438">
    <property type="entry name" value="zf-HIT"/>
    <property type="match status" value="1"/>
</dbReference>
<evidence type="ECO:0000256" key="3">
    <source>
        <dbReference type="ARBA" id="ARBA00022771"/>
    </source>
</evidence>
<dbReference type="EMBL" id="KE361631">
    <property type="protein sequence ID" value="EPQ29359.1"/>
    <property type="molecule type" value="Genomic_DNA"/>
</dbReference>
<keyword evidence="3 7" id="KW-0863">Zinc-finger</keyword>
<evidence type="ECO:0000313" key="10">
    <source>
        <dbReference type="EMBL" id="EPQ29359.1"/>
    </source>
</evidence>
<keyword evidence="4" id="KW-0862">Zinc</keyword>
<evidence type="ECO:0000256" key="5">
    <source>
        <dbReference type="ARBA" id="ARBA00049598"/>
    </source>
</evidence>
<evidence type="ECO:0000259" key="9">
    <source>
        <dbReference type="PROSITE" id="PS51083"/>
    </source>
</evidence>
<dbReference type="Proteomes" id="UP000053664">
    <property type="component" value="Unassembled WGS sequence"/>
</dbReference>
<sequence length="810" mass="84600">MPSAVTVQCSQCQAAPAKYTCPRCSFKTCSLACSKAHKASDACSPPSTADAAAGTAIASAASPLPAATAAAAAPGSSTGYVPLSQYNESTLYSDFLFLNSISRSSQAIGKEIVKMNMLPPPPAASTPGGPNAIKPRPDPTSSLRQTNAQRQKEQLRKQIGFRRLNIMLLPDGMKARKLNQTTWNHKEKAMRYSVEVRFGCGTSKGAETAASGSRDGPGPAPAAQDDEAKDAVKISGVQEVEAPRPDSKDSQDSALLHRVDGERPVDHIVLDELERRSFTRKEIKTMQFEQAASTSQKAWYLSRALLRRLGLAVPPSQVALKEDAAQHADAVVITAMPDDWRLLVSLHDQRLRNESTTRYLEWWTRKQEYEKATRAREEAEAAAAAAAEAKAAAAAAKRAKGRGSKAPRSSMPGVPTGPKSMADSNGAQPQPPLQQPQREMRTWGAPEAAVEAQQQPGASASSPPASLATTSAGHNSIIPAHILSQLSSLHQTAPPPAAAPAPAARLSKSPPIPARTALPSVATQLAPAAASPTAPPPAATAPSGRTTAEDAATVTTTTTSKPYLVVPSSPAKTIGIERLLQTLPPDYAVVEYATLHLWNAHDVDEAIAQGRIRLVEARHGGGEDGGHGTGTSAATGGNGDEVDGGVRKRKWGVPAAEAQAEEGDEKKVKTDPTRAAPASVPSSSVGGGQKGTLTALVAYDSSSSDIDEDEEAEEDEDEGREDAGSTEDVSTSTSGGLASLARSIGFHVGPPSRSLVSPAPAPGAETETAMPMPTPSSVPTDAERNAEQAMATYSILQGVDGEEDIDFDDD</sequence>
<keyword evidence="1" id="KW-0597">Phosphoprotein</keyword>
<dbReference type="GO" id="GO:0070761">
    <property type="term" value="C:pre-snoRNP complex"/>
    <property type="evidence" value="ECO:0007669"/>
    <property type="project" value="TreeGrafter"/>
</dbReference>
<dbReference type="AlphaFoldDB" id="A0A061HA62"/>
<dbReference type="KEGG" id="pfp:PFL1_03114"/>
<feature type="domain" description="HIT-type" evidence="9">
    <location>
        <begin position="9"/>
        <end position="43"/>
    </location>
</feature>
<dbReference type="InterPro" id="IPR007529">
    <property type="entry name" value="Znf_HIT"/>
</dbReference>
<dbReference type="Pfam" id="PF25790">
    <property type="entry name" value="BCD1"/>
    <property type="match status" value="1"/>
</dbReference>
<dbReference type="PANTHER" id="PTHR13483">
    <property type="entry name" value="BOX C_D SNORNA PROTEIN 1-RELATED"/>
    <property type="match status" value="1"/>
</dbReference>
<dbReference type="eggNOG" id="KOG2858">
    <property type="taxonomic scope" value="Eukaryota"/>
</dbReference>
<dbReference type="OrthoDB" id="272357at2759"/>
<dbReference type="CDD" id="cd23023">
    <property type="entry name" value="zf-HIT_BCD1"/>
    <property type="match status" value="1"/>
</dbReference>
<feature type="compositionally biased region" description="Low complexity" evidence="8">
    <location>
        <begin position="675"/>
        <end position="684"/>
    </location>
</feature>
<dbReference type="PROSITE" id="PS51083">
    <property type="entry name" value="ZF_HIT"/>
    <property type="match status" value="1"/>
</dbReference>
<dbReference type="HOGENOM" id="CLU_348200_0_0_1"/>
<dbReference type="GO" id="GO:0048254">
    <property type="term" value="P:snoRNA localization"/>
    <property type="evidence" value="ECO:0007669"/>
    <property type="project" value="TreeGrafter"/>
</dbReference>
<evidence type="ECO:0000256" key="2">
    <source>
        <dbReference type="ARBA" id="ARBA00022723"/>
    </source>
</evidence>
<feature type="region of interest" description="Disordered" evidence="8">
    <location>
        <begin position="490"/>
        <end position="555"/>
    </location>
</feature>
<protein>
    <recommendedName>
        <fullName evidence="9">HIT-type domain-containing protein</fullName>
    </recommendedName>
</protein>
<name>A0A061HA62_9BASI</name>
<feature type="compositionally biased region" description="Low complexity" evidence="8">
    <location>
        <begin position="444"/>
        <end position="471"/>
    </location>
</feature>
<feature type="region of interest" description="Disordered" evidence="8">
    <location>
        <begin position="118"/>
        <end position="157"/>
    </location>
</feature>
<evidence type="ECO:0000256" key="7">
    <source>
        <dbReference type="PROSITE-ProRule" id="PRU00453"/>
    </source>
</evidence>
<proteinExistence type="inferred from homology"/>
<dbReference type="RefSeq" id="XP_007878821.1">
    <property type="nucleotide sequence ID" value="XM_007880630.1"/>
</dbReference>
<dbReference type="Gene3D" id="3.30.60.190">
    <property type="match status" value="1"/>
</dbReference>
<evidence type="ECO:0000313" key="11">
    <source>
        <dbReference type="Proteomes" id="UP000053664"/>
    </source>
</evidence>
<comment type="similarity">
    <text evidence="6">Belongs to the BCD1 family.</text>
</comment>
<feature type="compositionally biased region" description="Low complexity" evidence="8">
    <location>
        <begin position="762"/>
        <end position="771"/>
    </location>
</feature>
<evidence type="ECO:0000256" key="6">
    <source>
        <dbReference type="ARBA" id="ARBA00049654"/>
    </source>
</evidence>
<dbReference type="GO" id="GO:0005634">
    <property type="term" value="C:nucleus"/>
    <property type="evidence" value="ECO:0007669"/>
    <property type="project" value="TreeGrafter"/>
</dbReference>